<accession>A0ABX4LTT7</accession>
<proteinExistence type="predicted"/>
<sequence>MTQENPEENWSINLCNDIILMVDTDEFNYSSNMISRLFRDHRDSIISYNRQEKNPDRFFSNYTHEEKIALKIFEDLLKESNRLMNIDLTNKQDKVFLEKYFKKISFSLNNVLPAQFHNYSLPLHSTPTLRNINSYNKKIIRTNEKNIEDLFPVAKQRKLIDLEQNSLYQKNLDRKNQIIQKHSKTFNKLEKQDLIIWKDQNNKLFYRPKAFEKVQKISKTEIEDITKSLDTKVYDTTDDVQVVDANFIIISRLPIVRKDVFNPFTNNEFIFLSNNLHDRNKFEYTKLLEKRLSPAYIDPLEHEINDIKQKLHYTNLPLLQDIYNNQLREKQNRLNFIKDSLVTNENSFIEQFLRLLFQNEEKFYFFITWLSRFFWVLEKSNIALVLIGDDETTDIIMNFIVKPIFIKKKKYLSTITNSTLDKEIENEKLLEDKIFYHINNLNTKTDTKRVSKLIRMIIKPNSITPSEAWDNDEQYIYGNLLVTSSKESPYPYLKDVLSNCSVFRVKDIESILNKLDMDYSDFEESMTDDIDNFTNKLVQYGQDNYSLTVLDTDEKRHLCSMKNGLLITPKIDSKINHFIENILNININAFQSIQRYDKDIYNELIHNFKEEMIAQPMLSRYFNIIHQEELIPDNNEFIKILQGKVKMYKETPTDKSKYNGKKRYKIFRN</sequence>
<protein>
    <submittedName>
        <fullName evidence="1">Uncharacterized protein</fullName>
    </submittedName>
</protein>
<dbReference type="RefSeq" id="WP_099334673.1">
    <property type="nucleotide sequence ID" value="NZ_CP042812.1"/>
</dbReference>
<comment type="caution">
    <text evidence="1">The sequence shown here is derived from an EMBL/GenBank/DDBJ whole genome shotgun (WGS) entry which is preliminary data.</text>
</comment>
<organism evidence="1 2">
    <name type="scientific">Malaciobacter canalis</name>
    <dbReference type="NCBI Taxonomy" id="1912871"/>
    <lineage>
        <taxon>Bacteria</taxon>
        <taxon>Pseudomonadati</taxon>
        <taxon>Campylobacterota</taxon>
        <taxon>Epsilonproteobacteria</taxon>
        <taxon>Campylobacterales</taxon>
        <taxon>Arcobacteraceae</taxon>
        <taxon>Malaciobacter</taxon>
    </lineage>
</organism>
<reference evidence="1 2" key="1">
    <citation type="submission" date="2017-09" db="EMBL/GenBank/DDBJ databases">
        <authorList>
            <person name="Perez-Cataluna A."/>
            <person name="Figueras M.J."/>
            <person name="Salas-Masso N."/>
        </authorList>
    </citation>
    <scope>NUCLEOTIDE SEQUENCE [LARGE SCALE GENOMIC DNA]</scope>
    <source>
        <strain evidence="1 2">F138-33</strain>
    </source>
</reference>
<dbReference type="EMBL" id="NWVW01000009">
    <property type="protein sequence ID" value="PHO09606.1"/>
    <property type="molecule type" value="Genomic_DNA"/>
</dbReference>
<evidence type="ECO:0000313" key="1">
    <source>
        <dbReference type="EMBL" id="PHO09606.1"/>
    </source>
</evidence>
<dbReference type="Proteomes" id="UP000221384">
    <property type="component" value="Unassembled WGS sequence"/>
</dbReference>
<name>A0ABX4LTT7_9BACT</name>
<gene>
    <name evidence="1" type="ORF">CPG37_08890</name>
</gene>
<keyword evidence="2" id="KW-1185">Reference proteome</keyword>
<evidence type="ECO:0000313" key="2">
    <source>
        <dbReference type="Proteomes" id="UP000221384"/>
    </source>
</evidence>